<sequence>MSSTASVNFPVPADGVKHKYGNSNAYSASFTLSPNTRLILTGVARLSEQLVQKFDYSDSRIKMQGTLGVEADWTSTFEKSYHTNYGAGTINLYGMLMSDAQARQGQFSLETAVSLSAPITPIPSVPEPSSYAMLLAGTCLVGALARRRRQAVARQAA</sequence>
<dbReference type="Pfam" id="PF07589">
    <property type="entry name" value="PEP-CTERM"/>
    <property type="match status" value="1"/>
</dbReference>
<accession>A0ABX0NFK9</accession>
<name>A0ABX0NFK9_9BURK</name>
<protein>
    <submittedName>
        <fullName evidence="2">PEP-CTERM sorting domain-containing protein</fullName>
    </submittedName>
</protein>
<evidence type="ECO:0000259" key="1">
    <source>
        <dbReference type="Pfam" id="PF07589"/>
    </source>
</evidence>
<evidence type="ECO:0000313" key="3">
    <source>
        <dbReference type="Proteomes" id="UP000621455"/>
    </source>
</evidence>
<dbReference type="EMBL" id="WHJG01000022">
    <property type="protein sequence ID" value="NHZ81456.1"/>
    <property type="molecule type" value="Genomic_DNA"/>
</dbReference>
<dbReference type="InterPro" id="IPR013424">
    <property type="entry name" value="Ice-binding_C"/>
</dbReference>
<keyword evidence="3" id="KW-1185">Reference proteome</keyword>
<evidence type="ECO:0000313" key="2">
    <source>
        <dbReference type="EMBL" id="NHZ81456.1"/>
    </source>
</evidence>
<dbReference type="Proteomes" id="UP000621455">
    <property type="component" value="Unassembled WGS sequence"/>
</dbReference>
<organism evidence="2 3">
    <name type="scientific">Massilia frigida</name>
    <dbReference type="NCBI Taxonomy" id="2609281"/>
    <lineage>
        <taxon>Bacteria</taxon>
        <taxon>Pseudomonadati</taxon>
        <taxon>Pseudomonadota</taxon>
        <taxon>Betaproteobacteria</taxon>
        <taxon>Burkholderiales</taxon>
        <taxon>Oxalobacteraceae</taxon>
        <taxon>Telluria group</taxon>
        <taxon>Massilia</taxon>
    </lineage>
</organism>
<gene>
    <name evidence="2" type="ORF">F2P44_19560</name>
</gene>
<proteinExistence type="predicted"/>
<feature type="domain" description="Ice-binding protein C-terminal" evidence="1">
    <location>
        <begin position="124"/>
        <end position="149"/>
    </location>
</feature>
<comment type="caution">
    <text evidence="2">The sequence shown here is derived from an EMBL/GenBank/DDBJ whole genome shotgun (WGS) entry which is preliminary data.</text>
</comment>
<dbReference type="NCBIfam" id="TIGR02595">
    <property type="entry name" value="PEP_CTERM"/>
    <property type="match status" value="1"/>
</dbReference>
<reference evidence="2 3" key="1">
    <citation type="submission" date="2019-10" db="EMBL/GenBank/DDBJ databases">
        <title>Taxonomy of Antarctic Massilia spp.: description of Massilia rubra sp. nov., Massilia aquatica sp. nov., Massilia mucilaginosa sp. nov., Massilia frigida sp. nov. isolated from streams, lakes and regoliths.</title>
        <authorList>
            <person name="Holochova P."/>
            <person name="Sedlacek I."/>
            <person name="Kralova S."/>
            <person name="Maslanova I."/>
            <person name="Busse H.-J."/>
            <person name="Stankova E."/>
            <person name="Vrbovska V."/>
            <person name="Kovarovic V."/>
            <person name="Bartak M."/>
            <person name="Svec P."/>
            <person name="Pantucek R."/>
        </authorList>
    </citation>
    <scope>NUCLEOTIDE SEQUENCE [LARGE SCALE GENOMIC DNA]</scope>
    <source>
        <strain evidence="2 3">CCM 8695</strain>
    </source>
</reference>